<dbReference type="AlphaFoldDB" id="A0A0H2XNY2"/>
<organism evidence="1">
    <name type="scientific">Burkholderia orbicola (strain AU 1054)</name>
    <dbReference type="NCBI Taxonomy" id="331271"/>
    <lineage>
        <taxon>Bacteria</taxon>
        <taxon>Pseudomonadati</taxon>
        <taxon>Pseudomonadota</taxon>
        <taxon>Betaproteobacteria</taxon>
        <taxon>Burkholderiales</taxon>
        <taxon>Burkholderiaceae</taxon>
        <taxon>Burkholderia</taxon>
        <taxon>Burkholderia cepacia complex</taxon>
        <taxon>Burkholderia orbicola</taxon>
    </lineage>
</organism>
<reference evidence="1" key="1">
    <citation type="submission" date="2006-05" db="EMBL/GenBank/DDBJ databases">
        <title>Complete sequence of chromosome 1 of Burkholderia cenocepacia AU 1054.</title>
        <authorList>
            <consortium name="US DOE Joint Genome Institute"/>
            <person name="Copeland A."/>
            <person name="Lucas S."/>
            <person name="Lapidus A."/>
            <person name="Barry K."/>
            <person name="Detter J.C."/>
            <person name="Glavina del Rio T."/>
            <person name="Hammon N."/>
            <person name="Israni S."/>
            <person name="Dalin E."/>
            <person name="Tice H."/>
            <person name="Pitluck S."/>
            <person name="Chain P."/>
            <person name="Malfatti S."/>
            <person name="Shin M."/>
            <person name="Vergez L."/>
            <person name="Schmutz J."/>
            <person name="Larimer F."/>
            <person name="Land M."/>
            <person name="Hauser L."/>
            <person name="Kyrpides N."/>
            <person name="Lykidis A."/>
            <person name="LiPuma J.J."/>
            <person name="Konstantinidis K."/>
            <person name="Tiedje J.M."/>
            <person name="Richardson P."/>
        </authorList>
    </citation>
    <scope>NUCLEOTIDE SEQUENCE [LARGE SCALE GENOMIC DNA]</scope>
    <source>
        <strain evidence="1">AU 1054</strain>
    </source>
</reference>
<evidence type="ECO:0000313" key="1">
    <source>
        <dbReference type="EMBL" id="ABF75665.1"/>
    </source>
</evidence>
<gene>
    <name evidence="1" type="ordered locus">Bcen_0755</name>
</gene>
<protein>
    <submittedName>
        <fullName evidence="1">Uncharacterized protein</fullName>
    </submittedName>
</protein>
<dbReference type="EMBL" id="CP000378">
    <property type="protein sequence ID" value="ABF75665.1"/>
    <property type="molecule type" value="Genomic_DNA"/>
</dbReference>
<accession>A0A0H2XNY2</accession>
<name>A0A0H2XNY2_BURO1</name>
<proteinExistence type="predicted"/>
<sequence>MATPHKQKTRERCISRGFFTPSSNRIASTQSMVPGTGLEPASQLRRRIFVTLLLSKPASRARTVRALDYAFTVARGRDRCPCALGAPRLVSTPSSRMPRGLARRCLDARIRGFAEFEGFCTDRFRPGTQSFKSAMFTNFITPARGRTRFYHCLRMRSPYSPHRIATPAIAASPPPSHSTPIRHRCHTADDFVPRRHLRRYNRPRVV</sequence>
<dbReference type="HOGENOM" id="CLU_1329849_0_0_4"/>